<comment type="caution">
    <text evidence="4">The sequence shown here is derived from an EMBL/GenBank/DDBJ whole genome shotgun (WGS) entry which is preliminary data.</text>
</comment>
<protein>
    <recommendedName>
        <fullName evidence="3">Inhibitor I9 domain-containing protein</fullName>
    </recommendedName>
</protein>
<evidence type="ECO:0000313" key="5">
    <source>
        <dbReference type="Proteomes" id="UP000242146"/>
    </source>
</evidence>
<dbReference type="InterPro" id="IPR010259">
    <property type="entry name" value="S8pro/Inhibitor_I9"/>
</dbReference>
<dbReference type="EMBL" id="MCGT01000013">
    <property type="protein sequence ID" value="ORX54455.1"/>
    <property type="molecule type" value="Genomic_DNA"/>
</dbReference>
<reference evidence="4 5" key="1">
    <citation type="submission" date="2016-07" db="EMBL/GenBank/DDBJ databases">
        <title>Pervasive Adenine N6-methylation of Active Genes in Fungi.</title>
        <authorList>
            <consortium name="DOE Joint Genome Institute"/>
            <person name="Mondo S.J."/>
            <person name="Dannebaum R.O."/>
            <person name="Kuo R.C."/>
            <person name="Labutti K."/>
            <person name="Haridas S."/>
            <person name="Kuo A."/>
            <person name="Salamov A."/>
            <person name="Ahrendt S.R."/>
            <person name="Lipzen A."/>
            <person name="Sullivan W."/>
            <person name="Andreopoulos W.B."/>
            <person name="Clum A."/>
            <person name="Lindquist E."/>
            <person name="Daum C."/>
            <person name="Ramamoorthy G.K."/>
            <person name="Gryganskyi A."/>
            <person name="Culley D."/>
            <person name="Magnuson J.K."/>
            <person name="James T.Y."/>
            <person name="O'Malley M.A."/>
            <person name="Stajich J.E."/>
            <person name="Spatafora J.W."/>
            <person name="Visel A."/>
            <person name="Grigoriev I.V."/>
        </authorList>
    </citation>
    <scope>NUCLEOTIDE SEQUENCE [LARGE SCALE GENOMIC DNA]</scope>
    <source>
        <strain evidence="4 5">NRRL 3301</strain>
    </source>
</reference>
<name>A0A1X2GID3_9FUNG</name>
<feature type="signal peptide" evidence="2">
    <location>
        <begin position="1"/>
        <end position="20"/>
    </location>
</feature>
<comment type="similarity">
    <text evidence="1">Belongs to the protease inhibitor I9 family.</text>
</comment>
<dbReference type="AlphaFoldDB" id="A0A1X2GID3"/>
<sequence length="91" mass="10012">MRLFTAVASALVLLTAVAVADNTYIVALKKNADTEDVAQAKTDIQSMGGKVLYQFKTGVKGFIVSLPEDQFNTLDEKDYIDFIEADQEVHI</sequence>
<feature type="domain" description="Inhibitor I9" evidence="3">
    <location>
        <begin position="23"/>
        <end position="91"/>
    </location>
</feature>
<dbReference type="InterPro" id="IPR037045">
    <property type="entry name" value="S8pro/Inhibitor_I9_sf"/>
</dbReference>
<dbReference type="Proteomes" id="UP000242146">
    <property type="component" value="Unassembled WGS sequence"/>
</dbReference>
<gene>
    <name evidence="4" type="ORF">DM01DRAFT_1035720</name>
</gene>
<dbReference type="Pfam" id="PF05922">
    <property type="entry name" value="Inhibitor_I9"/>
    <property type="match status" value="1"/>
</dbReference>
<dbReference type="OrthoDB" id="5518345at2759"/>
<feature type="chain" id="PRO_5012778365" description="Inhibitor I9 domain-containing protein" evidence="2">
    <location>
        <begin position="21"/>
        <end position="91"/>
    </location>
</feature>
<dbReference type="GO" id="GO:0004866">
    <property type="term" value="F:endopeptidase inhibitor activity"/>
    <property type="evidence" value="ECO:0007669"/>
    <property type="project" value="TreeGrafter"/>
</dbReference>
<evidence type="ECO:0000259" key="3">
    <source>
        <dbReference type="Pfam" id="PF05922"/>
    </source>
</evidence>
<keyword evidence="5" id="KW-1185">Reference proteome</keyword>
<organism evidence="4 5">
    <name type="scientific">Hesseltinella vesiculosa</name>
    <dbReference type="NCBI Taxonomy" id="101127"/>
    <lineage>
        <taxon>Eukaryota</taxon>
        <taxon>Fungi</taxon>
        <taxon>Fungi incertae sedis</taxon>
        <taxon>Mucoromycota</taxon>
        <taxon>Mucoromycotina</taxon>
        <taxon>Mucoromycetes</taxon>
        <taxon>Mucorales</taxon>
        <taxon>Cunninghamellaceae</taxon>
        <taxon>Hesseltinella</taxon>
    </lineage>
</organism>
<evidence type="ECO:0000313" key="4">
    <source>
        <dbReference type="EMBL" id="ORX54455.1"/>
    </source>
</evidence>
<evidence type="ECO:0000256" key="2">
    <source>
        <dbReference type="SAM" id="SignalP"/>
    </source>
</evidence>
<dbReference type="InterPro" id="IPR052471">
    <property type="entry name" value="PBI_I9"/>
</dbReference>
<dbReference type="PANTHER" id="PTHR28288:SF2">
    <property type="entry name" value="PROTEASE B INHIBITOR 2"/>
    <property type="match status" value="1"/>
</dbReference>
<proteinExistence type="inferred from homology"/>
<keyword evidence="2" id="KW-0732">Signal</keyword>
<dbReference type="SUPFAM" id="SSF54897">
    <property type="entry name" value="Protease propeptides/inhibitors"/>
    <property type="match status" value="1"/>
</dbReference>
<dbReference type="GO" id="GO:0042144">
    <property type="term" value="P:vacuole fusion, non-autophagic"/>
    <property type="evidence" value="ECO:0007669"/>
    <property type="project" value="TreeGrafter"/>
</dbReference>
<evidence type="ECO:0000256" key="1">
    <source>
        <dbReference type="ARBA" id="ARBA00038069"/>
    </source>
</evidence>
<accession>A0A1X2GID3</accession>
<dbReference type="Gene3D" id="3.30.70.80">
    <property type="entry name" value="Peptidase S8 propeptide/proteinase inhibitor I9"/>
    <property type="match status" value="1"/>
</dbReference>
<dbReference type="PANTHER" id="PTHR28288">
    <property type="entry name" value="PROTEASE B INHIBITOR 2"/>
    <property type="match status" value="1"/>
</dbReference>